<feature type="domain" description="Gp5/Type VI secretion system Vgr protein OB-fold" evidence="1">
    <location>
        <begin position="31"/>
        <end position="108"/>
    </location>
</feature>
<dbReference type="Proteomes" id="UP000007947">
    <property type="component" value="Chromosome"/>
</dbReference>
<gene>
    <name evidence="2" type="ordered locus">MLP_22810</name>
</gene>
<keyword evidence="3" id="KW-1185">Reference proteome</keyword>
<dbReference type="RefSeq" id="WP_013863167.1">
    <property type="nucleotide sequence ID" value="NC_015635.1"/>
</dbReference>
<protein>
    <recommendedName>
        <fullName evidence="1">Gp5/Type VI secretion system Vgr protein OB-fold domain-containing protein</fullName>
    </recommendedName>
</protein>
<dbReference type="SUPFAM" id="SSF69349">
    <property type="entry name" value="Phage fibre proteins"/>
    <property type="match status" value="1"/>
</dbReference>
<dbReference type="OrthoDB" id="1907165at2"/>
<evidence type="ECO:0000313" key="2">
    <source>
        <dbReference type="EMBL" id="BAK35295.1"/>
    </source>
</evidence>
<dbReference type="AlphaFoldDB" id="F5XES9"/>
<dbReference type="Pfam" id="PF04717">
    <property type="entry name" value="Phage_base_V"/>
    <property type="match status" value="1"/>
</dbReference>
<proteinExistence type="predicted"/>
<dbReference type="InterPro" id="IPR006531">
    <property type="entry name" value="Gp5/Vgr_OB"/>
</dbReference>
<name>F5XES9_MICPN</name>
<organism evidence="2 3">
    <name type="scientific">Microlunatus phosphovorus (strain ATCC 700054 / DSM 10555 / JCM 9379 / NBRC 101784 / NCIMB 13414 / VKM Ac-1990 / NM-1)</name>
    <dbReference type="NCBI Taxonomy" id="1032480"/>
    <lineage>
        <taxon>Bacteria</taxon>
        <taxon>Bacillati</taxon>
        <taxon>Actinomycetota</taxon>
        <taxon>Actinomycetes</taxon>
        <taxon>Propionibacteriales</taxon>
        <taxon>Propionibacteriaceae</taxon>
        <taxon>Microlunatus</taxon>
    </lineage>
</organism>
<dbReference type="KEGG" id="mph:MLP_22810"/>
<dbReference type="eggNOG" id="COG3501">
    <property type="taxonomic scope" value="Bacteria"/>
</dbReference>
<dbReference type="InterPro" id="IPR037026">
    <property type="entry name" value="Vgr_OB-fold_dom_sf"/>
</dbReference>
<evidence type="ECO:0000259" key="1">
    <source>
        <dbReference type="Pfam" id="PF04717"/>
    </source>
</evidence>
<dbReference type="Gene3D" id="2.40.50.230">
    <property type="entry name" value="Gp5 N-terminal domain"/>
    <property type="match status" value="1"/>
</dbReference>
<dbReference type="STRING" id="1032480.MLP_22810"/>
<dbReference type="SUPFAM" id="SSF69255">
    <property type="entry name" value="gp5 N-terminal domain-like"/>
    <property type="match status" value="1"/>
</dbReference>
<accession>F5XES9</accession>
<reference evidence="2 3" key="1">
    <citation type="submission" date="2011-05" db="EMBL/GenBank/DDBJ databases">
        <title>Whole genome sequence of Microlunatus phosphovorus NM-1.</title>
        <authorList>
            <person name="Hosoyama A."/>
            <person name="Sasaki K."/>
            <person name="Harada T."/>
            <person name="Igarashi R."/>
            <person name="Kawakoshi A."/>
            <person name="Sasagawa M."/>
            <person name="Fukada J."/>
            <person name="Nakamura S."/>
            <person name="Katano Y."/>
            <person name="Hanada S."/>
            <person name="Kamagata Y."/>
            <person name="Nakamura N."/>
            <person name="Yamazaki S."/>
            <person name="Fujita N."/>
        </authorList>
    </citation>
    <scope>NUCLEOTIDE SEQUENCE [LARGE SCALE GENOMIC DNA]</scope>
    <source>
        <strain evidence="3">ATCC 700054 / DSM 10555 / JCM 9379 / NBRC 101784 / NCIMB 13414 / VKM Ac-1990 / NM-1</strain>
    </source>
</reference>
<dbReference type="HOGENOM" id="CLU_019505_1_1_11"/>
<evidence type="ECO:0000313" key="3">
    <source>
        <dbReference type="Proteomes" id="UP000007947"/>
    </source>
</evidence>
<dbReference type="EMBL" id="AP012204">
    <property type="protein sequence ID" value="BAK35295.1"/>
    <property type="molecule type" value="Genomic_DNA"/>
</dbReference>
<sequence>MSAFTELDPSATDLSLAALVGDPGRHYYGVYPAVVTDNQDPNGEGRVRIRLPWAPDPGSAEFSPWARLATLNAGNNRGSWFVPEVDDEVLVSFGGGDPRDPYVVGSLWNGRDSAPEKMDADNNVRSLTSRSGIKITLDDTRGSVTLTLTTPGGQQVELTDAGNKVTVSDSNGNSLELAPGGVSLTAASKLSISAPTINIDCGSANVTSAMWSYSGVIQCSAAIATSVVGTSYTPGAGNIW</sequence>